<dbReference type="RefSeq" id="WP_144990514.1">
    <property type="nucleotide sequence ID" value="NZ_VNJK01000001.1"/>
</dbReference>
<evidence type="ECO:0000259" key="3">
    <source>
        <dbReference type="Pfam" id="PF02525"/>
    </source>
</evidence>
<proteinExistence type="inferred from homology"/>
<evidence type="ECO:0000256" key="2">
    <source>
        <dbReference type="ARBA" id="ARBA00023002"/>
    </source>
</evidence>
<dbReference type="SUPFAM" id="SSF52218">
    <property type="entry name" value="Flavoproteins"/>
    <property type="match status" value="1"/>
</dbReference>
<dbReference type="AlphaFoldDB" id="A0A559J1H4"/>
<dbReference type="EMBL" id="VNJK01000001">
    <property type="protein sequence ID" value="TVX93738.1"/>
    <property type="molecule type" value="Genomic_DNA"/>
</dbReference>
<organism evidence="4 5">
    <name type="scientific">Paenibacillus agilis</name>
    <dbReference type="NCBI Taxonomy" id="3020863"/>
    <lineage>
        <taxon>Bacteria</taxon>
        <taxon>Bacillati</taxon>
        <taxon>Bacillota</taxon>
        <taxon>Bacilli</taxon>
        <taxon>Bacillales</taxon>
        <taxon>Paenibacillaceae</taxon>
        <taxon>Paenibacillus</taxon>
    </lineage>
</organism>
<gene>
    <name evidence="4" type="ORF">FPZ44_12115</name>
</gene>
<dbReference type="GO" id="GO:0003955">
    <property type="term" value="F:NAD(P)H dehydrogenase (quinone) activity"/>
    <property type="evidence" value="ECO:0007669"/>
    <property type="project" value="TreeGrafter"/>
</dbReference>
<keyword evidence="5" id="KW-1185">Reference proteome</keyword>
<dbReference type="PANTHER" id="PTHR10204">
    <property type="entry name" value="NAD P H OXIDOREDUCTASE-RELATED"/>
    <property type="match status" value="1"/>
</dbReference>
<dbReference type="Proteomes" id="UP000318102">
    <property type="component" value="Unassembled WGS sequence"/>
</dbReference>
<dbReference type="Gene3D" id="3.40.50.360">
    <property type="match status" value="1"/>
</dbReference>
<dbReference type="Pfam" id="PF02525">
    <property type="entry name" value="Flavodoxin_2"/>
    <property type="match status" value="1"/>
</dbReference>
<keyword evidence="2" id="KW-0560">Oxidoreductase</keyword>
<dbReference type="OrthoDB" id="9798454at2"/>
<name>A0A559J1H4_9BACL</name>
<comment type="caution">
    <text evidence="4">The sequence shown here is derived from an EMBL/GenBank/DDBJ whole genome shotgun (WGS) entry which is preliminary data.</text>
</comment>
<accession>A0A559J1H4</accession>
<evidence type="ECO:0000313" key="4">
    <source>
        <dbReference type="EMBL" id="TVX93738.1"/>
    </source>
</evidence>
<dbReference type="InterPro" id="IPR029039">
    <property type="entry name" value="Flavoprotein-like_sf"/>
</dbReference>
<dbReference type="FunFam" id="3.40.50.360:FF:000054">
    <property type="entry name" value="NAD(P)H dehydrogenase, quinone 1"/>
    <property type="match status" value="1"/>
</dbReference>
<sequence>MNPFIVLAHHEPESFCGALKDAAIELFAEQGYETQLSDLYQMAFKPVADWVDFQAPKNPDYLKYGAEQRHAYENDSLSPDIELEQKKLAESDLVIFIFPLWWHSVPAILKGWFDRVFVPGFAYGRNQTFANGLLKGKRAMLVFTTGAEPERYEDENDLGILEHHLHGIEHGTLKYVGMDIVPYFAAWQPTHVSAEQREKYLAEFRERLISLIEGSEQ</sequence>
<dbReference type="GO" id="GO:0005829">
    <property type="term" value="C:cytosol"/>
    <property type="evidence" value="ECO:0007669"/>
    <property type="project" value="TreeGrafter"/>
</dbReference>
<feature type="domain" description="Flavodoxin-like fold" evidence="3">
    <location>
        <begin position="1"/>
        <end position="208"/>
    </location>
</feature>
<evidence type="ECO:0000256" key="1">
    <source>
        <dbReference type="ARBA" id="ARBA00006252"/>
    </source>
</evidence>
<comment type="similarity">
    <text evidence="1">Belongs to the NAD(P)H dehydrogenase (quinone) family.</text>
</comment>
<dbReference type="PANTHER" id="PTHR10204:SF34">
    <property type="entry name" value="NAD(P)H DEHYDROGENASE [QUINONE] 1 ISOFORM 1"/>
    <property type="match status" value="1"/>
</dbReference>
<protein>
    <submittedName>
        <fullName evidence="4">NAD(P)H-dependent oxidoreductase</fullName>
    </submittedName>
</protein>
<reference evidence="4 5" key="1">
    <citation type="submission" date="2019-07" db="EMBL/GenBank/DDBJ databases">
        <authorList>
            <person name="Kim J."/>
        </authorList>
    </citation>
    <scope>NUCLEOTIDE SEQUENCE [LARGE SCALE GENOMIC DNA]</scope>
    <source>
        <strain evidence="4 5">N4</strain>
    </source>
</reference>
<dbReference type="InterPro" id="IPR003680">
    <property type="entry name" value="Flavodoxin_fold"/>
</dbReference>
<dbReference type="InterPro" id="IPR051545">
    <property type="entry name" value="NAD(P)H_dehydrogenase_qn"/>
</dbReference>
<evidence type="ECO:0000313" key="5">
    <source>
        <dbReference type="Proteomes" id="UP000318102"/>
    </source>
</evidence>